<organism evidence="4 5">
    <name type="scientific">Planosporangium mesophilum</name>
    <dbReference type="NCBI Taxonomy" id="689768"/>
    <lineage>
        <taxon>Bacteria</taxon>
        <taxon>Bacillati</taxon>
        <taxon>Actinomycetota</taxon>
        <taxon>Actinomycetes</taxon>
        <taxon>Micromonosporales</taxon>
        <taxon>Micromonosporaceae</taxon>
        <taxon>Planosporangium</taxon>
    </lineage>
</organism>
<feature type="domain" description="Acyltransferase 3" evidence="3">
    <location>
        <begin position="17"/>
        <end position="334"/>
    </location>
</feature>
<dbReference type="Proteomes" id="UP000599074">
    <property type="component" value="Unassembled WGS sequence"/>
</dbReference>
<feature type="transmembrane region" description="Helical" evidence="2">
    <location>
        <begin position="143"/>
        <end position="162"/>
    </location>
</feature>
<evidence type="ECO:0000256" key="2">
    <source>
        <dbReference type="SAM" id="Phobius"/>
    </source>
</evidence>
<dbReference type="PANTHER" id="PTHR23028">
    <property type="entry name" value="ACETYLTRANSFERASE"/>
    <property type="match status" value="1"/>
</dbReference>
<keyword evidence="4" id="KW-0012">Acyltransferase</keyword>
<feature type="transmembrane region" description="Helical" evidence="2">
    <location>
        <begin position="281"/>
        <end position="297"/>
    </location>
</feature>
<feature type="transmembrane region" description="Helical" evidence="2">
    <location>
        <begin position="255"/>
        <end position="274"/>
    </location>
</feature>
<sequence>MTNPTVVTKRSRRLAPLDGLRLVAALTVVFYHYIGQGTRAWGGHTSYLFPNAHPIVSYGWTGVQLFFIISGFVICMSGWGRSLGDFVVSRVVRLYPAYIAGVLITAAVITALPLVTEVPKPGRILVNLTMLQEPLGVRHIDSVYWTLWAEIRFYLLFSLVVWRGLTYRRTVLFCVLGTVAAAVARGTDNPVVRMMVQPENLSFFIGGVTIYLMYRFRPTALLWAVLAGCYLLGHLRLSNKLADMTEATGAHGSPWVVGGLLLTFYLLILGVAFGGFAWANWGWLTTAGALTYPLYLLHEYIGWTLIKRFQQALPHEVLLLAVVTGMLVLSWLVHRFVERPLAPRLKRWLTVVLASLRREPGQAPALVPQAEPAPAPRIVRQRAPVERPTDPAPAERSST</sequence>
<dbReference type="AlphaFoldDB" id="A0A8J3X140"/>
<reference evidence="4" key="1">
    <citation type="submission" date="2021-01" db="EMBL/GenBank/DDBJ databases">
        <title>Whole genome shotgun sequence of Planosporangium mesophilum NBRC 109066.</title>
        <authorList>
            <person name="Komaki H."/>
            <person name="Tamura T."/>
        </authorList>
    </citation>
    <scope>NUCLEOTIDE SEQUENCE</scope>
    <source>
        <strain evidence="4">NBRC 109066</strain>
    </source>
</reference>
<keyword evidence="2" id="KW-0812">Transmembrane</keyword>
<comment type="caution">
    <text evidence="4">The sequence shown here is derived from an EMBL/GenBank/DDBJ whole genome shotgun (WGS) entry which is preliminary data.</text>
</comment>
<protein>
    <submittedName>
        <fullName evidence="4">Acyltransferase</fullName>
    </submittedName>
</protein>
<feature type="region of interest" description="Disordered" evidence="1">
    <location>
        <begin position="362"/>
        <end position="399"/>
    </location>
</feature>
<evidence type="ECO:0000313" key="5">
    <source>
        <dbReference type="Proteomes" id="UP000599074"/>
    </source>
</evidence>
<feature type="transmembrane region" description="Helical" evidence="2">
    <location>
        <begin position="219"/>
        <end position="235"/>
    </location>
</feature>
<proteinExistence type="predicted"/>
<dbReference type="GO" id="GO:0016747">
    <property type="term" value="F:acyltransferase activity, transferring groups other than amino-acyl groups"/>
    <property type="evidence" value="ECO:0007669"/>
    <property type="project" value="InterPro"/>
</dbReference>
<feature type="transmembrane region" description="Helical" evidence="2">
    <location>
        <begin position="91"/>
        <end position="115"/>
    </location>
</feature>
<dbReference type="GO" id="GO:0009103">
    <property type="term" value="P:lipopolysaccharide biosynthetic process"/>
    <property type="evidence" value="ECO:0007669"/>
    <property type="project" value="TreeGrafter"/>
</dbReference>
<dbReference type="PANTHER" id="PTHR23028:SF53">
    <property type="entry name" value="ACYL_TRANSF_3 DOMAIN-CONTAINING PROTEIN"/>
    <property type="match status" value="1"/>
</dbReference>
<dbReference type="InterPro" id="IPR050879">
    <property type="entry name" value="Acyltransferase_3"/>
</dbReference>
<dbReference type="InterPro" id="IPR002656">
    <property type="entry name" value="Acyl_transf_3_dom"/>
</dbReference>
<feature type="transmembrane region" description="Helical" evidence="2">
    <location>
        <begin position="19"/>
        <end position="35"/>
    </location>
</feature>
<accession>A0A8J3X140</accession>
<feature type="transmembrane region" description="Helical" evidence="2">
    <location>
        <begin position="317"/>
        <end position="337"/>
    </location>
</feature>
<gene>
    <name evidence="4" type="ORF">Pme01_01650</name>
</gene>
<evidence type="ECO:0000313" key="4">
    <source>
        <dbReference type="EMBL" id="GII20568.1"/>
    </source>
</evidence>
<name>A0A8J3X140_9ACTN</name>
<dbReference type="GO" id="GO:0016020">
    <property type="term" value="C:membrane"/>
    <property type="evidence" value="ECO:0007669"/>
    <property type="project" value="TreeGrafter"/>
</dbReference>
<keyword evidence="5" id="KW-1185">Reference proteome</keyword>
<dbReference type="RefSeq" id="WP_203935367.1">
    <property type="nucleotide sequence ID" value="NZ_BOON01000002.1"/>
</dbReference>
<dbReference type="Pfam" id="PF01757">
    <property type="entry name" value="Acyl_transf_3"/>
    <property type="match status" value="1"/>
</dbReference>
<dbReference type="EMBL" id="BOON01000002">
    <property type="protein sequence ID" value="GII20568.1"/>
    <property type="molecule type" value="Genomic_DNA"/>
</dbReference>
<feature type="transmembrane region" description="Helical" evidence="2">
    <location>
        <begin position="55"/>
        <end position="79"/>
    </location>
</feature>
<keyword evidence="2" id="KW-0472">Membrane</keyword>
<keyword evidence="4" id="KW-0808">Transferase</keyword>
<evidence type="ECO:0000256" key="1">
    <source>
        <dbReference type="SAM" id="MobiDB-lite"/>
    </source>
</evidence>
<keyword evidence="2" id="KW-1133">Transmembrane helix</keyword>
<evidence type="ECO:0000259" key="3">
    <source>
        <dbReference type="Pfam" id="PF01757"/>
    </source>
</evidence>